<dbReference type="PANTHER" id="PTHR45947">
    <property type="entry name" value="SULFOQUINOVOSYL TRANSFERASE SQD2"/>
    <property type="match status" value="1"/>
</dbReference>
<dbReference type="SUPFAM" id="SSF53756">
    <property type="entry name" value="UDP-Glycosyltransferase/glycogen phosphorylase"/>
    <property type="match status" value="1"/>
</dbReference>
<dbReference type="Pfam" id="PF00534">
    <property type="entry name" value="Glycos_transf_1"/>
    <property type="match status" value="1"/>
</dbReference>
<dbReference type="EMBL" id="PCSD01000001">
    <property type="protein sequence ID" value="PIP34244.1"/>
    <property type="molecule type" value="Genomic_DNA"/>
</dbReference>
<dbReference type="PANTHER" id="PTHR45947:SF3">
    <property type="entry name" value="SULFOQUINOVOSYL TRANSFERASE SQD2"/>
    <property type="match status" value="1"/>
</dbReference>
<feature type="domain" description="Glycosyltransferase subfamily 4-like N-terminal" evidence="2">
    <location>
        <begin position="15"/>
        <end position="175"/>
    </location>
</feature>
<organism evidence="3 4">
    <name type="scientific">Candidatus Falkowbacteria bacterium CG23_combo_of_CG06-09_8_20_14_all_49_15</name>
    <dbReference type="NCBI Taxonomy" id="1974572"/>
    <lineage>
        <taxon>Bacteria</taxon>
        <taxon>Candidatus Falkowiibacteriota</taxon>
    </lineage>
</organism>
<dbReference type="Pfam" id="PF13439">
    <property type="entry name" value="Glyco_transf_4"/>
    <property type="match status" value="1"/>
</dbReference>
<gene>
    <name evidence="3" type="ORF">COX22_00075</name>
</gene>
<proteinExistence type="predicted"/>
<evidence type="ECO:0000259" key="2">
    <source>
        <dbReference type="Pfam" id="PF13439"/>
    </source>
</evidence>
<dbReference type="AlphaFoldDB" id="A0A2G9ZM84"/>
<feature type="domain" description="Glycosyl transferase family 1" evidence="1">
    <location>
        <begin position="188"/>
        <end position="348"/>
    </location>
</feature>
<dbReference type="GO" id="GO:0016758">
    <property type="term" value="F:hexosyltransferase activity"/>
    <property type="evidence" value="ECO:0007669"/>
    <property type="project" value="TreeGrafter"/>
</dbReference>
<dbReference type="InterPro" id="IPR028098">
    <property type="entry name" value="Glyco_trans_4-like_N"/>
</dbReference>
<dbReference type="InterPro" id="IPR001296">
    <property type="entry name" value="Glyco_trans_1"/>
</dbReference>
<dbReference type="Proteomes" id="UP000230729">
    <property type="component" value="Unassembled WGS sequence"/>
</dbReference>
<dbReference type="CDD" id="cd03801">
    <property type="entry name" value="GT4_PimA-like"/>
    <property type="match status" value="1"/>
</dbReference>
<reference evidence="3 4" key="1">
    <citation type="submission" date="2017-09" db="EMBL/GenBank/DDBJ databases">
        <title>Depth-based differentiation of microbial function through sediment-hosted aquifers and enrichment of novel symbionts in the deep terrestrial subsurface.</title>
        <authorList>
            <person name="Probst A.J."/>
            <person name="Ladd B."/>
            <person name="Jarett J.K."/>
            <person name="Geller-Mcgrath D.E."/>
            <person name="Sieber C.M."/>
            <person name="Emerson J.B."/>
            <person name="Anantharaman K."/>
            <person name="Thomas B.C."/>
            <person name="Malmstrom R."/>
            <person name="Stieglmeier M."/>
            <person name="Klingl A."/>
            <person name="Woyke T."/>
            <person name="Ryan C.M."/>
            <person name="Banfield J.F."/>
        </authorList>
    </citation>
    <scope>NUCLEOTIDE SEQUENCE [LARGE SCALE GENOMIC DNA]</scope>
    <source>
        <strain evidence="3">CG23_combo_of_CG06-09_8_20_14_all_49_15</strain>
    </source>
</reference>
<dbReference type="InterPro" id="IPR050194">
    <property type="entry name" value="Glycosyltransferase_grp1"/>
</dbReference>
<comment type="caution">
    <text evidence="3">The sequence shown here is derived from an EMBL/GenBank/DDBJ whole genome shotgun (WGS) entry which is preliminary data.</text>
</comment>
<dbReference type="Gene3D" id="3.40.50.2000">
    <property type="entry name" value="Glycogen Phosphorylase B"/>
    <property type="match status" value="2"/>
</dbReference>
<protein>
    <submittedName>
        <fullName evidence="3">Uncharacterized protein</fullName>
    </submittedName>
</protein>
<evidence type="ECO:0000259" key="1">
    <source>
        <dbReference type="Pfam" id="PF00534"/>
    </source>
</evidence>
<evidence type="ECO:0000313" key="3">
    <source>
        <dbReference type="EMBL" id="PIP34244.1"/>
    </source>
</evidence>
<evidence type="ECO:0000313" key="4">
    <source>
        <dbReference type="Proteomes" id="UP000230729"/>
    </source>
</evidence>
<accession>A0A2G9ZM84</accession>
<name>A0A2G9ZM84_9BACT</name>
<sequence>MKILFFVHRLDGTDGWSRYGRDLAGEIGRQGHEVLCLVHKKTGSSEFKEKDVLGQPLGYIANPLAAYKLARRIRLVVKEFDPDIVHFIVEPYATVLPFLRLVHAKAILTIHGTYAVAPLLFFGLKRRLAFGLARVYYYKVNKVISVSEYTRKHALKYFPSLAEKITVITNGVNLENFSAVALEKTRNSPVKNILFVGTIRPRKGILEAIAALDYYAKHYNQDFVYNIIGDYEADQDYYQAVKAKIAEAGLVDRIFFRGRVSEAELAKYYQEADLFLMLPRNDGIAFEGFGLVYLEANAYGAPCVGAIGSGAAEAIADGRTGYSVEPGDYSKAAEKIDLVLNKKTIQRQACLDWAAENDIKNKVEEILALYQSQFG</sequence>